<proteinExistence type="predicted"/>
<evidence type="ECO:0000313" key="2">
    <source>
        <dbReference type="Proteomes" id="UP001177021"/>
    </source>
</evidence>
<comment type="caution">
    <text evidence="1">The sequence shown here is derived from an EMBL/GenBank/DDBJ whole genome shotgun (WGS) entry which is preliminary data.</text>
</comment>
<gene>
    <name evidence="1" type="ORF">MILVUS5_LOCUS7378</name>
</gene>
<accession>A0ACB0IYP0</accession>
<sequence>MELEKRKKKRVTKEDEEENCERLMKQKLKSKGSKKDEEKQEGSEVPTEEEVEEFYSILKRMKVVVKYFDDKGKGGREWRETLEKPPELDVDHGGAAVEVENKKEKMGGDVVTRNQGFDLNAVAPEAADSGGA</sequence>
<dbReference type="EMBL" id="CASHSV030000013">
    <property type="protein sequence ID" value="CAJ2636961.1"/>
    <property type="molecule type" value="Genomic_DNA"/>
</dbReference>
<evidence type="ECO:0000313" key="1">
    <source>
        <dbReference type="EMBL" id="CAJ2636961.1"/>
    </source>
</evidence>
<protein>
    <submittedName>
        <fullName evidence="1">Uncharacterized protein</fullName>
    </submittedName>
</protein>
<name>A0ACB0IYP0_TRIPR</name>
<reference evidence="1" key="1">
    <citation type="submission" date="2023-10" db="EMBL/GenBank/DDBJ databases">
        <authorList>
            <person name="Rodriguez Cubillos JULIANA M."/>
            <person name="De Vega J."/>
        </authorList>
    </citation>
    <scope>NUCLEOTIDE SEQUENCE</scope>
</reference>
<dbReference type="Proteomes" id="UP001177021">
    <property type="component" value="Unassembled WGS sequence"/>
</dbReference>
<keyword evidence="2" id="KW-1185">Reference proteome</keyword>
<organism evidence="1 2">
    <name type="scientific">Trifolium pratense</name>
    <name type="common">Red clover</name>
    <dbReference type="NCBI Taxonomy" id="57577"/>
    <lineage>
        <taxon>Eukaryota</taxon>
        <taxon>Viridiplantae</taxon>
        <taxon>Streptophyta</taxon>
        <taxon>Embryophyta</taxon>
        <taxon>Tracheophyta</taxon>
        <taxon>Spermatophyta</taxon>
        <taxon>Magnoliopsida</taxon>
        <taxon>eudicotyledons</taxon>
        <taxon>Gunneridae</taxon>
        <taxon>Pentapetalae</taxon>
        <taxon>rosids</taxon>
        <taxon>fabids</taxon>
        <taxon>Fabales</taxon>
        <taxon>Fabaceae</taxon>
        <taxon>Papilionoideae</taxon>
        <taxon>50 kb inversion clade</taxon>
        <taxon>NPAAA clade</taxon>
        <taxon>Hologalegina</taxon>
        <taxon>IRL clade</taxon>
        <taxon>Trifolieae</taxon>
        <taxon>Trifolium</taxon>
    </lineage>
</organism>